<comment type="caution">
    <text evidence="1">The sequence shown here is derived from an EMBL/GenBank/DDBJ whole genome shotgun (WGS) entry which is preliminary data.</text>
</comment>
<organism evidence="1 2">
    <name type="scientific">Perspicuibacillus lycopersici</name>
    <dbReference type="NCBI Taxonomy" id="1325689"/>
    <lineage>
        <taxon>Bacteria</taxon>
        <taxon>Bacillati</taxon>
        <taxon>Bacillota</taxon>
        <taxon>Bacilli</taxon>
        <taxon>Bacillales</taxon>
        <taxon>Bacillaceae</taxon>
        <taxon>Perspicuibacillus</taxon>
    </lineage>
</organism>
<evidence type="ECO:0000313" key="2">
    <source>
        <dbReference type="Proteomes" id="UP001209318"/>
    </source>
</evidence>
<dbReference type="Proteomes" id="UP001209318">
    <property type="component" value="Unassembled WGS sequence"/>
</dbReference>
<gene>
    <name evidence="1" type="ORF">OEV98_06395</name>
</gene>
<proteinExistence type="predicted"/>
<name>A0AAE3LM51_9BACI</name>
<protein>
    <submittedName>
        <fullName evidence="1">Uncharacterized protein</fullName>
    </submittedName>
</protein>
<dbReference type="EMBL" id="JAOUSF010000002">
    <property type="protein sequence ID" value="MCU9613180.1"/>
    <property type="molecule type" value="Genomic_DNA"/>
</dbReference>
<accession>A0AAE3LM51</accession>
<sequence length="74" mass="8616">MYMNPKPSELETFTFVNEKNVSICVEVFTMEDQSFVAFTRFEQEDEVELAGQGESKDKQEAIDLAIQDLYRQLN</sequence>
<evidence type="ECO:0000313" key="1">
    <source>
        <dbReference type="EMBL" id="MCU9613180.1"/>
    </source>
</evidence>
<dbReference type="AlphaFoldDB" id="A0AAE3LM51"/>
<keyword evidence="2" id="KW-1185">Reference proteome</keyword>
<dbReference type="RefSeq" id="WP_263072392.1">
    <property type="nucleotide sequence ID" value="NZ_JAOUSF010000002.1"/>
</dbReference>
<reference evidence="1" key="1">
    <citation type="submission" date="2022-10" db="EMBL/GenBank/DDBJ databases">
        <title>Description of Fervidibacillus gen. nov. in the family Fervidibacillaceae fam. nov. with two species, Fervidibacillus albus sp. nov., and Fervidibacillus halotolerans sp. nov., isolated from tidal flat sediments.</title>
        <authorList>
            <person name="Kwon K.K."/>
            <person name="Yang S.-H."/>
        </authorList>
    </citation>
    <scope>NUCLEOTIDE SEQUENCE</scope>
    <source>
        <strain evidence="1">JCM 19140</strain>
    </source>
</reference>